<dbReference type="Proteomes" id="UP000275078">
    <property type="component" value="Unassembled WGS sequence"/>
</dbReference>
<dbReference type="AlphaFoldDB" id="A0A3N4HCZ1"/>
<name>A0A3N4HCZ1_ASCIM</name>
<keyword evidence="1" id="KW-0732">Signal</keyword>
<evidence type="ECO:0000256" key="1">
    <source>
        <dbReference type="SAM" id="SignalP"/>
    </source>
</evidence>
<gene>
    <name evidence="2" type="ORF">BJ508DRAFT_315527</name>
</gene>
<keyword evidence="3" id="KW-1185">Reference proteome</keyword>
<proteinExistence type="predicted"/>
<accession>A0A3N4HCZ1</accession>
<dbReference type="EMBL" id="ML119920">
    <property type="protein sequence ID" value="RPA71537.1"/>
    <property type="molecule type" value="Genomic_DNA"/>
</dbReference>
<evidence type="ECO:0000313" key="3">
    <source>
        <dbReference type="Proteomes" id="UP000275078"/>
    </source>
</evidence>
<evidence type="ECO:0000313" key="2">
    <source>
        <dbReference type="EMBL" id="RPA71537.1"/>
    </source>
</evidence>
<feature type="signal peptide" evidence="1">
    <location>
        <begin position="1"/>
        <end position="19"/>
    </location>
</feature>
<reference evidence="2 3" key="1">
    <citation type="journal article" date="2018" name="Nat. Ecol. Evol.">
        <title>Pezizomycetes genomes reveal the molecular basis of ectomycorrhizal truffle lifestyle.</title>
        <authorList>
            <person name="Murat C."/>
            <person name="Payen T."/>
            <person name="Noel B."/>
            <person name="Kuo A."/>
            <person name="Morin E."/>
            <person name="Chen J."/>
            <person name="Kohler A."/>
            <person name="Krizsan K."/>
            <person name="Balestrini R."/>
            <person name="Da Silva C."/>
            <person name="Montanini B."/>
            <person name="Hainaut M."/>
            <person name="Levati E."/>
            <person name="Barry K.W."/>
            <person name="Belfiori B."/>
            <person name="Cichocki N."/>
            <person name="Clum A."/>
            <person name="Dockter R.B."/>
            <person name="Fauchery L."/>
            <person name="Guy J."/>
            <person name="Iotti M."/>
            <person name="Le Tacon F."/>
            <person name="Lindquist E.A."/>
            <person name="Lipzen A."/>
            <person name="Malagnac F."/>
            <person name="Mello A."/>
            <person name="Molinier V."/>
            <person name="Miyauchi S."/>
            <person name="Poulain J."/>
            <person name="Riccioni C."/>
            <person name="Rubini A."/>
            <person name="Sitrit Y."/>
            <person name="Splivallo R."/>
            <person name="Traeger S."/>
            <person name="Wang M."/>
            <person name="Zifcakova L."/>
            <person name="Wipf D."/>
            <person name="Zambonelli A."/>
            <person name="Paolocci F."/>
            <person name="Nowrousian M."/>
            <person name="Ottonello S."/>
            <person name="Baldrian P."/>
            <person name="Spatafora J.W."/>
            <person name="Henrissat B."/>
            <person name="Nagy L.G."/>
            <person name="Aury J.M."/>
            <person name="Wincker P."/>
            <person name="Grigoriev I.V."/>
            <person name="Bonfante P."/>
            <person name="Martin F.M."/>
        </authorList>
    </citation>
    <scope>NUCLEOTIDE SEQUENCE [LARGE SCALE GENOMIC DNA]</scope>
    <source>
        <strain evidence="2 3">RN42</strain>
    </source>
</reference>
<feature type="chain" id="PRO_5018079575" evidence="1">
    <location>
        <begin position="20"/>
        <end position="219"/>
    </location>
</feature>
<protein>
    <submittedName>
        <fullName evidence="2">Uncharacterized protein</fullName>
    </submittedName>
</protein>
<sequence length="219" mass="23750">MFSIISLLPFLILPFLVSSIALPTSNEPRISTLSVATISQLHAIVDSIQPGPDLDYSDSKYAILVDAILNKGYTRNSPVPGTAPPITFPSNNTTFAVFKPLFGGLACETSASSPTYEQAKALVKVMQATWSRGIKSCDQSNRFQPPLGSGCTNLAKLDGASIGICGDYLPKWTVNCATLLPIFDDMAWECEQNGRVGGYREVWPKGVIYGKPYNKLIMH</sequence>
<organism evidence="2 3">
    <name type="scientific">Ascobolus immersus RN42</name>
    <dbReference type="NCBI Taxonomy" id="1160509"/>
    <lineage>
        <taxon>Eukaryota</taxon>
        <taxon>Fungi</taxon>
        <taxon>Dikarya</taxon>
        <taxon>Ascomycota</taxon>
        <taxon>Pezizomycotina</taxon>
        <taxon>Pezizomycetes</taxon>
        <taxon>Pezizales</taxon>
        <taxon>Ascobolaceae</taxon>
        <taxon>Ascobolus</taxon>
    </lineage>
</organism>